<comment type="caution">
    <text evidence="1">The sequence shown here is derived from an EMBL/GenBank/DDBJ whole genome shotgun (WGS) entry which is preliminary data.</text>
</comment>
<dbReference type="Proteomes" id="UP000636661">
    <property type="component" value="Unassembled WGS sequence"/>
</dbReference>
<gene>
    <name evidence="1" type="ORF">GCM10010274_66430</name>
</gene>
<dbReference type="AlphaFoldDB" id="A0A918I699"/>
<evidence type="ECO:0000313" key="2">
    <source>
        <dbReference type="Proteomes" id="UP000636661"/>
    </source>
</evidence>
<dbReference type="EMBL" id="BMTP01000041">
    <property type="protein sequence ID" value="GGU68937.1"/>
    <property type="molecule type" value="Genomic_DNA"/>
</dbReference>
<dbReference type="Pfam" id="PF19820">
    <property type="entry name" value="DUF6303"/>
    <property type="match status" value="1"/>
</dbReference>
<evidence type="ECO:0000313" key="1">
    <source>
        <dbReference type="EMBL" id="GGU68937.1"/>
    </source>
</evidence>
<reference evidence="1" key="1">
    <citation type="journal article" date="2014" name="Int. J. Syst. Evol. Microbiol.">
        <title>Complete genome sequence of Corynebacterium casei LMG S-19264T (=DSM 44701T), isolated from a smear-ripened cheese.</title>
        <authorList>
            <consortium name="US DOE Joint Genome Institute (JGI-PGF)"/>
            <person name="Walter F."/>
            <person name="Albersmeier A."/>
            <person name="Kalinowski J."/>
            <person name="Ruckert C."/>
        </authorList>
    </citation>
    <scope>NUCLEOTIDE SEQUENCE</scope>
    <source>
        <strain evidence="1">JCM 4391</strain>
    </source>
</reference>
<proteinExistence type="predicted"/>
<organism evidence="1 2">
    <name type="scientific">Streptomyces lavendofoliae</name>
    <dbReference type="NCBI Taxonomy" id="67314"/>
    <lineage>
        <taxon>Bacteria</taxon>
        <taxon>Bacillati</taxon>
        <taxon>Actinomycetota</taxon>
        <taxon>Actinomycetes</taxon>
        <taxon>Kitasatosporales</taxon>
        <taxon>Streptomycetaceae</taxon>
        <taxon>Streptomyces</taxon>
    </lineage>
</organism>
<protein>
    <submittedName>
        <fullName evidence="1">Uncharacterized protein</fullName>
    </submittedName>
</protein>
<accession>A0A918I699</accession>
<reference evidence="1" key="2">
    <citation type="submission" date="2020-09" db="EMBL/GenBank/DDBJ databases">
        <authorList>
            <person name="Sun Q."/>
            <person name="Ohkuma M."/>
        </authorList>
    </citation>
    <scope>NUCLEOTIDE SEQUENCE</scope>
    <source>
        <strain evidence="1">JCM 4391</strain>
    </source>
</reference>
<dbReference type="InterPro" id="IPR046270">
    <property type="entry name" value="DUF6303"/>
</dbReference>
<name>A0A918I699_9ACTN</name>
<dbReference type="RefSeq" id="WP_189554959.1">
    <property type="nucleotide sequence ID" value="NZ_BMTP01000041.1"/>
</dbReference>
<keyword evidence="2" id="KW-1185">Reference proteome</keyword>
<sequence>MAAGTYTAQMSVSRWAGRWRLYVALLGEPSSQWPEYEFDGDVVPTVAARSRALNKLGYAFTDGPEWTWTEDSAVPDDAASPVLLIASATVREAGP</sequence>